<gene>
    <name evidence="1" type="ORF">MRB53_013163</name>
</gene>
<sequence length="125" mass="13637">MKPLTKPNLVLSPPQPHLVSLAPWRPVSTLSERDCSCHCILSCTKPSSVFAALSAFFTKSAVTGGGEERETSLPQCLLRISKRNQALSNILSAFFSSDGASISLHIRWSIEEVWISVLVALIDEL</sequence>
<accession>A0ACC2K7A7</accession>
<keyword evidence="2" id="KW-1185">Reference proteome</keyword>
<name>A0ACC2K7A7_PERAE</name>
<dbReference type="EMBL" id="CM056812">
    <property type="protein sequence ID" value="KAJ8616977.1"/>
    <property type="molecule type" value="Genomic_DNA"/>
</dbReference>
<dbReference type="Proteomes" id="UP001234297">
    <property type="component" value="Chromosome 4"/>
</dbReference>
<proteinExistence type="predicted"/>
<evidence type="ECO:0000313" key="1">
    <source>
        <dbReference type="EMBL" id="KAJ8616977.1"/>
    </source>
</evidence>
<reference evidence="1 2" key="1">
    <citation type="journal article" date="2022" name="Hortic Res">
        <title>A haplotype resolved chromosomal level avocado genome allows analysis of novel avocado genes.</title>
        <authorList>
            <person name="Nath O."/>
            <person name="Fletcher S.J."/>
            <person name="Hayward A."/>
            <person name="Shaw L.M."/>
            <person name="Masouleh A.K."/>
            <person name="Furtado A."/>
            <person name="Henry R.J."/>
            <person name="Mitter N."/>
        </authorList>
    </citation>
    <scope>NUCLEOTIDE SEQUENCE [LARGE SCALE GENOMIC DNA]</scope>
    <source>
        <strain evidence="2">cv. Hass</strain>
    </source>
</reference>
<evidence type="ECO:0000313" key="2">
    <source>
        <dbReference type="Proteomes" id="UP001234297"/>
    </source>
</evidence>
<organism evidence="1 2">
    <name type="scientific">Persea americana</name>
    <name type="common">Avocado</name>
    <dbReference type="NCBI Taxonomy" id="3435"/>
    <lineage>
        <taxon>Eukaryota</taxon>
        <taxon>Viridiplantae</taxon>
        <taxon>Streptophyta</taxon>
        <taxon>Embryophyta</taxon>
        <taxon>Tracheophyta</taxon>
        <taxon>Spermatophyta</taxon>
        <taxon>Magnoliopsida</taxon>
        <taxon>Magnoliidae</taxon>
        <taxon>Laurales</taxon>
        <taxon>Lauraceae</taxon>
        <taxon>Persea</taxon>
    </lineage>
</organism>
<comment type="caution">
    <text evidence="1">The sequence shown here is derived from an EMBL/GenBank/DDBJ whole genome shotgun (WGS) entry which is preliminary data.</text>
</comment>
<protein>
    <submittedName>
        <fullName evidence="1">Uncharacterized protein</fullName>
    </submittedName>
</protein>